<dbReference type="GO" id="GO:0016788">
    <property type="term" value="F:hydrolase activity, acting on ester bonds"/>
    <property type="evidence" value="ECO:0007669"/>
    <property type="project" value="InterPro"/>
</dbReference>
<dbReference type="Pfam" id="PF07819">
    <property type="entry name" value="PGAP1"/>
    <property type="match status" value="1"/>
</dbReference>
<dbReference type="Pfam" id="PF20284">
    <property type="entry name" value="CTD8"/>
    <property type="match status" value="1"/>
</dbReference>
<evidence type="ECO:0000259" key="5">
    <source>
        <dbReference type="Pfam" id="PF07819"/>
    </source>
</evidence>
<evidence type="ECO:0000256" key="3">
    <source>
        <dbReference type="ARBA" id="ARBA00022824"/>
    </source>
</evidence>
<dbReference type="SUPFAM" id="SSF53474">
    <property type="entry name" value="alpha/beta-Hydrolases"/>
    <property type="match status" value="1"/>
</dbReference>
<dbReference type="GO" id="GO:0016020">
    <property type="term" value="C:membrane"/>
    <property type="evidence" value="ECO:0007669"/>
    <property type="project" value="UniProtKB-SubCell"/>
</dbReference>
<evidence type="ECO:0000313" key="7">
    <source>
        <dbReference type="EMBL" id="PMP25519.1"/>
    </source>
</evidence>
<dbReference type="InterPro" id="IPR012908">
    <property type="entry name" value="PGAP1-ab_dom-like"/>
</dbReference>
<dbReference type="EMBL" id="MDBS01000056">
    <property type="protein sequence ID" value="PMP25519.1"/>
    <property type="molecule type" value="Genomic_DNA"/>
</dbReference>
<keyword evidence="4" id="KW-0472">Membrane</keyword>
<dbReference type="InterPro" id="IPR052374">
    <property type="entry name" value="SERAC1"/>
</dbReference>
<organism evidence="7">
    <name type="scientific">Vibrio cyclitrophicus</name>
    <dbReference type="NCBI Taxonomy" id="47951"/>
    <lineage>
        <taxon>Bacteria</taxon>
        <taxon>Pseudomonadati</taxon>
        <taxon>Pseudomonadota</taxon>
        <taxon>Gammaproteobacteria</taxon>
        <taxon>Vibrionales</taxon>
        <taxon>Vibrionaceae</taxon>
        <taxon>Vibrio</taxon>
    </lineage>
</organism>
<protein>
    <recommendedName>
        <fullName evidence="8">PGAP1-like protein</fullName>
    </recommendedName>
</protein>
<feature type="domain" description="ABC-three component systems C-terminal" evidence="6">
    <location>
        <begin position="272"/>
        <end position="393"/>
    </location>
</feature>
<dbReference type="Gene3D" id="3.40.50.1820">
    <property type="entry name" value="alpha/beta hydrolase"/>
    <property type="match status" value="1"/>
</dbReference>
<evidence type="ECO:0000259" key="6">
    <source>
        <dbReference type="Pfam" id="PF20284"/>
    </source>
</evidence>
<name>A0A7Z1MFR3_9VIBR</name>
<comment type="subcellular location">
    <subcellularLocation>
        <location evidence="1">Endoplasmic reticulum</location>
    </subcellularLocation>
    <subcellularLocation>
        <location evidence="2">Membrane</location>
    </subcellularLocation>
</comment>
<feature type="domain" description="GPI inositol-deacylase PGAP1-like alpha/beta" evidence="5">
    <location>
        <begin position="4"/>
        <end position="154"/>
    </location>
</feature>
<evidence type="ECO:0000256" key="4">
    <source>
        <dbReference type="ARBA" id="ARBA00023136"/>
    </source>
</evidence>
<dbReference type="PANTHER" id="PTHR48182:SF2">
    <property type="entry name" value="PROTEIN SERAC1"/>
    <property type="match status" value="1"/>
</dbReference>
<accession>A0A7Z1MFR3</accession>
<evidence type="ECO:0000256" key="2">
    <source>
        <dbReference type="ARBA" id="ARBA00004370"/>
    </source>
</evidence>
<sequence>MKKILVVFIHGLKGGDSTWVNDEGVSFKELLLSEALINEECEIVEYDYFTQITEFMNGFIAKQTHAFMRKLPLFKRLGRYKKTKKNQRNKSISDLSKGLESTIRARYKEAESVILIGHSMGGLVAKRLILEQIETAKTINVTGYLSIAVPHKGSLESLFLQFSSNEHLKELMPLNKQTLELDEKWEQYKSRLPKSTYLIALDDEVVKPHTAKPNNISNENIFSLDKEDHTSISKPEDSNALSYIVVRDFLLDQIQSKKNSVEKSNVRFQNLSQLDKEVFVIKLLVSDVEKSLVDSSKSAFLNAEIMCRINRSEQEELSSLYDRVKFIYSQNFYKYKKESKDSSDLVYDIHKEIKESDDSSLKTSLSDISFLEKIGMIHQLADSIDDNVVWNENTNLDKVREVYES</sequence>
<keyword evidence="3" id="KW-0256">Endoplasmic reticulum</keyword>
<proteinExistence type="predicted"/>
<dbReference type="PANTHER" id="PTHR48182">
    <property type="entry name" value="PROTEIN SERAC1"/>
    <property type="match status" value="1"/>
</dbReference>
<reference evidence="7" key="1">
    <citation type="submission" date="2016-07" db="EMBL/GenBank/DDBJ databases">
        <authorList>
            <person name="Kauffman K."/>
            <person name="Arevalo P."/>
            <person name="Polz M.F."/>
        </authorList>
    </citation>
    <scope>NUCLEOTIDE SEQUENCE</scope>
    <source>
        <strain evidence="7">10N.222.46.E12</strain>
    </source>
</reference>
<gene>
    <name evidence="7" type="ORF">BCS90_01905</name>
</gene>
<reference evidence="7" key="2">
    <citation type="journal article" date="2018" name="Nature">
        <title>A major lineage of non-tailed dsDNA viruses as unrecognized killers of marine bacteria.</title>
        <authorList>
            <person name="Kauffman K.M."/>
            <person name="Hussain F.A."/>
            <person name="Yang J."/>
            <person name="Arevalo P."/>
            <person name="Brown J.M."/>
            <person name="Chang W.K."/>
            <person name="VanInsberghe D."/>
            <person name="Elsherbini J."/>
            <person name="Sharma R.S."/>
            <person name="Cutler M.B."/>
            <person name="Kelly L."/>
            <person name="Polz M.F."/>
        </authorList>
    </citation>
    <scope>NUCLEOTIDE SEQUENCE</scope>
    <source>
        <strain evidence="7">10N.222.46.E12</strain>
    </source>
</reference>
<dbReference type="AlphaFoldDB" id="A0A7Z1MFR3"/>
<dbReference type="InterPro" id="IPR029058">
    <property type="entry name" value="AB_hydrolase_fold"/>
</dbReference>
<evidence type="ECO:0008006" key="8">
    <source>
        <dbReference type="Google" id="ProtNLM"/>
    </source>
</evidence>
<comment type="caution">
    <text evidence="7">The sequence shown here is derived from an EMBL/GenBank/DDBJ whole genome shotgun (WGS) entry which is preliminary data.</text>
</comment>
<evidence type="ECO:0000256" key="1">
    <source>
        <dbReference type="ARBA" id="ARBA00004240"/>
    </source>
</evidence>
<dbReference type="InterPro" id="IPR046912">
    <property type="entry name" value="ABC-3C_CTD8"/>
</dbReference>